<dbReference type="HOGENOM" id="CLU_102602_4_2_1"/>
<feature type="domain" description="Cytochrome b5 heme-binding" evidence="6">
    <location>
        <begin position="19"/>
        <end position="95"/>
    </location>
</feature>
<dbReference type="GO" id="GO:0005741">
    <property type="term" value="C:mitochondrial outer membrane"/>
    <property type="evidence" value="ECO:0000318"/>
    <property type="project" value="GO_Central"/>
</dbReference>
<dbReference type="PRINTS" id="PR00363">
    <property type="entry name" value="CYTOCHROMEB5"/>
</dbReference>
<dbReference type="Bgee" id="ENSMODG00000025110">
    <property type="expression patterns" value="Expressed in testis and 4 other cell types or tissues"/>
</dbReference>
<dbReference type="InterPro" id="IPR036400">
    <property type="entry name" value="Cyt_B5-like_heme/steroid_sf"/>
</dbReference>
<dbReference type="InterPro" id="IPR001199">
    <property type="entry name" value="Cyt_B5-like_heme/steroid-bd"/>
</dbReference>
<dbReference type="InParanoid" id="F6RNJ3"/>
<dbReference type="Ensembl" id="ENSMODT00000038526.2">
    <property type="protein sequence ID" value="ENSMODP00000036930.2"/>
    <property type="gene ID" value="ENSMODG00000025110.2"/>
</dbReference>
<evidence type="ECO:0000256" key="3">
    <source>
        <dbReference type="ARBA" id="ARBA00023004"/>
    </source>
</evidence>
<reference evidence="7 8" key="1">
    <citation type="journal article" date="2007" name="Nature">
        <title>Genome of the marsupial Monodelphis domestica reveals innovation in non-coding sequences.</title>
        <authorList>
            <person name="Mikkelsen T.S."/>
            <person name="Wakefield M.J."/>
            <person name="Aken B."/>
            <person name="Amemiya C.T."/>
            <person name="Chang J.L."/>
            <person name="Duke S."/>
            <person name="Garber M."/>
            <person name="Gentles A.J."/>
            <person name="Goodstadt L."/>
            <person name="Heger A."/>
            <person name="Jurka J."/>
            <person name="Kamal M."/>
            <person name="Mauceli E."/>
            <person name="Searle S.M."/>
            <person name="Sharpe T."/>
            <person name="Baker M.L."/>
            <person name="Batzer M.A."/>
            <person name="Benos P.V."/>
            <person name="Belov K."/>
            <person name="Clamp M."/>
            <person name="Cook A."/>
            <person name="Cuff J."/>
            <person name="Das R."/>
            <person name="Davidow L."/>
            <person name="Deakin J.E."/>
            <person name="Fazzari M.J."/>
            <person name="Glass J.L."/>
            <person name="Grabherr M."/>
            <person name="Greally J.M."/>
            <person name="Gu W."/>
            <person name="Hore T.A."/>
            <person name="Huttley G.A."/>
            <person name="Kleber M."/>
            <person name="Jirtle R.L."/>
            <person name="Koina E."/>
            <person name="Lee J.T."/>
            <person name="Mahony S."/>
            <person name="Marra M.A."/>
            <person name="Miller R.D."/>
            <person name="Nicholls R.D."/>
            <person name="Oda M."/>
            <person name="Papenfuss A.T."/>
            <person name="Parra Z.E."/>
            <person name="Pollock D.D."/>
            <person name="Ray D.A."/>
            <person name="Schein J.E."/>
            <person name="Speed T.P."/>
            <person name="Thompson K."/>
            <person name="VandeBerg J.L."/>
            <person name="Wade C.M."/>
            <person name="Walker J.A."/>
            <person name="Waters P.D."/>
            <person name="Webber C."/>
            <person name="Weidman J.R."/>
            <person name="Xie X."/>
            <person name="Zody M.C."/>
            <person name="Baldwin J."/>
            <person name="Abdouelleil A."/>
            <person name="Abdulkadir J."/>
            <person name="Abebe A."/>
            <person name="Abera B."/>
            <person name="Abreu J."/>
            <person name="Acer S.C."/>
            <person name="Aftuck L."/>
            <person name="Alexander A."/>
            <person name="An P."/>
            <person name="Anderson E."/>
            <person name="Anderson S."/>
            <person name="Arachi H."/>
            <person name="Azer M."/>
            <person name="Bachantsang P."/>
            <person name="Barry A."/>
            <person name="Bayul T."/>
            <person name="Berlin A."/>
            <person name="Bessette D."/>
            <person name="Bloom T."/>
            <person name="Bloom T."/>
            <person name="Boguslavskiy L."/>
            <person name="Bonnet C."/>
            <person name="Boukhgalter B."/>
            <person name="Bourzgui I."/>
            <person name="Brown A."/>
            <person name="Cahill P."/>
            <person name="Channer S."/>
            <person name="Cheshatsang Y."/>
            <person name="Chuda L."/>
            <person name="Citroen M."/>
            <person name="Collymore A."/>
            <person name="Cooke P."/>
            <person name="Costello M."/>
            <person name="D'Aco K."/>
            <person name="Daza R."/>
            <person name="De Haan G."/>
            <person name="DeGray S."/>
            <person name="DeMaso C."/>
            <person name="Dhargay N."/>
            <person name="Dooley K."/>
            <person name="Dooley E."/>
            <person name="Doricent M."/>
            <person name="Dorje P."/>
            <person name="Dorjee K."/>
            <person name="Dupes A."/>
            <person name="Elong R."/>
            <person name="Falk J."/>
            <person name="Farina A."/>
            <person name="Faro S."/>
            <person name="Ferguson D."/>
            <person name="Fisher S."/>
            <person name="Foley C.D."/>
            <person name="Franke A."/>
            <person name="Friedrich D."/>
            <person name="Gadbois L."/>
            <person name="Gearin G."/>
            <person name="Gearin C.R."/>
            <person name="Giannoukos G."/>
            <person name="Goode T."/>
            <person name="Graham J."/>
            <person name="Grandbois E."/>
            <person name="Grewal S."/>
            <person name="Gyaltsen K."/>
            <person name="Hafez N."/>
            <person name="Hagos B."/>
            <person name="Hall J."/>
            <person name="Henson C."/>
            <person name="Hollinger A."/>
            <person name="Honan T."/>
            <person name="Huard M.D."/>
            <person name="Hughes L."/>
            <person name="Hurhula B."/>
            <person name="Husby M.E."/>
            <person name="Kamat A."/>
            <person name="Kanga B."/>
            <person name="Kashin S."/>
            <person name="Khazanovich D."/>
            <person name="Kisner P."/>
            <person name="Lance K."/>
            <person name="Lara M."/>
            <person name="Lee W."/>
            <person name="Lennon N."/>
            <person name="Letendre F."/>
            <person name="LeVine R."/>
            <person name="Lipovsky A."/>
            <person name="Liu X."/>
            <person name="Liu J."/>
            <person name="Liu S."/>
            <person name="Lokyitsang T."/>
            <person name="Lokyitsang Y."/>
            <person name="Lubonja R."/>
            <person name="Lui A."/>
            <person name="MacDonald P."/>
            <person name="Magnisalis V."/>
            <person name="Maru K."/>
            <person name="Matthews C."/>
            <person name="McCusker W."/>
            <person name="McDonough S."/>
            <person name="Mehta T."/>
            <person name="Meldrim J."/>
            <person name="Meneus L."/>
            <person name="Mihai O."/>
            <person name="Mihalev A."/>
            <person name="Mihova T."/>
            <person name="Mittelman R."/>
            <person name="Mlenga V."/>
            <person name="Montmayeur A."/>
            <person name="Mulrain L."/>
            <person name="Navidi A."/>
            <person name="Naylor J."/>
            <person name="Negash T."/>
            <person name="Nguyen T."/>
            <person name="Nguyen N."/>
            <person name="Nicol R."/>
            <person name="Norbu C."/>
            <person name="Norbu N."/>
            <person name="Novod N."/>
            <person name="O'Neill B."/>
            <person name="Osman S."/>
            <person name="Markiewicz E."/>
            <person name="Oyono O.L."/>
            <person name="Patti C."/>
            <person name="Phunkhang P."/>
            <person name="Pierre F."/>
            <person name="Priest M."/>
            <person name="Raghuraman S."/>
            <person name="Rege F."/>
            <person name="Reyes R."/>
            <person name="Rise C."/>
            <person name="Rogov P."/>
            <person name="Ross K."/>
            <person name="Ryan E."/>
            <person name="Settipalli S."/>
            <person name="Shea T."/>
            <person name="Sherpa N."/>
            <person name="Shi L."/>
            <person name="Shih D."/>
            <person name="Sparrow T."/>
            <person name="Spaulding J."/>
            <person name="Stalker J."/>
            <person name="Stange-Thomann N."/>
            <person name="Stavropoulos S."/>
            <person name="Stone C."/>
            <person name="Strader C."/>
            <person name="Tesfaye S."/>
            <person name="Thomson T."/>
            <person name="Thoulutsang Y."/>
            <person name="Thoulutsang D."/>
            <person name="Topham K."/>
            <person name="Topping I."/>
            <person name="Tsamla T."/>
            <person name="Vassiliev H."/>
            <person name="Vo A."/>
            <person name="Wangchuk T."/>
            <person name="Wangdi T."/>
            <person name="Weiand M."/>
            <person name="Wilkinson J."/>
            <person name="Wilson A."/>
            <person name="Yadav S."/>
            <person name="Young G."/>
            <person name="Yu Q."/>
            <person name="Zembek L."/>
            <person name="Zhong D."/>
            <person name="Zimmer A."/>
            <person name="Zwirko Z."/>
            <person name="Jaffe D.B."/>
            <person name="Alvarez P."/>
            <person name="Brockman W."/>
            <person name="Butler J."/>
            <person name="Chin C."/>
            <person name="Gnerre S."/>
            <person name="MacCallum I."/>
            <person name="Graves J.A."/>
            <person name="Ponting C.P."/>
            <person name="Breen M."/>
            <person name="Samollow P.B."/>
            <person name="Lander E.S."/>
            <person name="Lindblad-Toh K."/>
        </authorList>
    </citation>
    <scope>NUCLEOTIDE SEQUENCE [LARGE SCALE GENOMIC DNA]</scope>
</reference>
<reference evidence="7" key="2">
    <citation type="submission" date="2025-08" db="UniProtKB">
        <authorList>
            <consortium name="Ensembl"/>
        </authorList>
    </citation>
    <scope>IDENTIFICATION</scope>
</reference>
<dbReference type="InterPro" id="IPR050668">
    <property type="entry name" value="Cytochrome_b5"/>
</dbReference>
<reference evidence="7" key="3">
    <citation type="submission" date="2025-09" db="UniProtKB">
        <authorList>
            <consortium name="Ensembl"/>
        </authorList>
    </citation>
    <scope>IDENTIFICATION</scope>
</reference>
<dbReference type="Pfam" id="PF00173">
    <property type="entry name" value="Cyt-b5"/>
    <property type="match status" value="1"/>
</dbReference>
<dbReference type="GeneTree" id="ENSGT00940000155584"/>
<dbReference type="eggNOG" id="KOG0537">
    <property type="taxonomic scope" value="Eukaryota"/>
</dbReference>
<comment type="similarity">
    <text evidence="4 5">Belongs to the cytochrome b5 family.</text>
</comment>
<dbReference type="PROSITE" id="PS50255">
    <property type="entry name" value="CYTOCHROME_B5_2"/>
    <property type="match status" value="1"/>
</dbReference>
<evidence type="ECO:0000256" key="1">
    <source>
        <dbReference type="ARBA" id="ARBA00022617"/>
    </source>
</evidence>
<name>F6RNJ3_MONDO</name>
<evidence type="ECO:0000256" key="2">
    <source>
        <dbReference type="ARBA" id="ARBA00022723"/>
    </source>
</evidence>
<evidence type="ECO:0000256" key="5">
    <source>
        <dbReference type="RuleBase" id="RU362121"/>
    </source>
</evidence>
<dbReference type="GO" id="GO:0046872">
    <property type="term" value="F:metal ion binding"/>
    <property type="evidence" value="ECO:0007669"/>
    <property type="project" value="UniProtKB-UniRule"/>
</dbReference>
<dbReference type="InterPro" id="IPR018506">
    <property type="entry name" value="Cyt_B5_heme-BS"/>
</dbReference>
<dbReference type="OMA" id="FRTTHNN"/>
<dbReference type="GO" id="GO:0020037">
    <property type="term" value="F:heme binding"/>
    <property type="evidence" value="ECO:0000318"/>
    <property type="project" value="GO_Central"/>
</dbReference>
<accession>F6RNJ3</accession>
<evidence type="ECO:0000313" key="7">
    <source>
        <dbReference type="Ensembl" id="ENSMODP00000036930.2"/>
    </source>
</evidence>
<dbReference type="Gene3D" id="3.10.120.10">
    <property type="entry name" value="Cytochrome b5-like heme/steroid binding domain"/>
    <property type="match status" value="1"/>
</dbReference>
<organism evidence="7 8">
    <name type="scientific">Monodelphis domestica</name>
    <name type="common">Gray short-tailed opossum</name>
    <dbReference type="NCBI Taxonomy" id="13616"/>
    <lineage>
        <taxon>Eukaryota</taxon>
        <taxon>Metazoa</taxon>
        <taxon>Chordata</taxon>
        <taxon>Craniata</taxon>
        <taxon>Vertebrata</taxon>
        <taxon>Euteleostomi</taxon>
        <taxon>Mammalia</taxon>
        <taxon>Metatheria</taxon>
        <taxon>Didelphimorphia</taxon>
        <taxon>Didelphidae</taxon>
        <taxon>Monodelphis</taxon>
    </lineage>
</organism>
<sequence length="104" mass="11369">MSAKGWSGSVSKKEMETGVTYFRLEEVAKHNSAKDLWLVIHGRVYDVTSFVVEHPGGEKVLMEQAGRDGTEGFEGAGHSSDAREMLGQFCIGEIHPSDRMAVSP</sequence>
<dbReference type="PROSITE" id="PS00191">
    <property type="entry name" value="CYTOCHROME_B5_1"/>
    <property type="match status" value="1"/>
</dbReference>
<dbReference type="AlphaFoldDB" id="F6RNJ3"/>
<dbReference type="STRING" id="13616.ENSMODP00000036930"/>
<keyword evidence="3 5" id="KW-0408">Iron</keyword>
<dbReference type="PANTHER" id="PTHR19359">
    <property type="entry name" value="CYTOCHROME B5"/>
    <property type="match status" value="1"/>
</dbReference>
<evidence type="ECO:0000259" key="6">
    <source>
        <dbReference type="PROSITE" id="PS50255"/>
    </source>
</evidence>
<keyword evidence="1 5" id="KW-0349">Heme</keyword>
<protein>
    <recommendedName>
        <fullName evidence="6">Cytochrome b5 heme-binding domain-containing protein</fullName>
    </recommendedName>
</protein>
<dbReference type="SUPFAM" id="SSF55856">
    <property type="entry name" value="Cytochrome b5-like heme/steroid binding domain"/>
    <property type="match status" value="1"/>
</dbReference>
<keyword evidence="8" id="KW-1185">Reference proteome</keyword>
<dbReference type="Proteomes" id="UP000002280">
    <property type="component" value="Chromosome 3"/>
</dbReference>
<keyword evidence="2 5" id="KW-0479">Metal-binding</keyword>
<dbReference type="SMART" id="SM01117">
    <property type="entry name" value="Cyt-b5"/>
    <property type="match status" value="1"/>
</dbReference>
<dbReference type="PANTHER" id="PTHR19359:SF95">
    <property type="entry name" value="CYTOCHROME B5 TYPE B"/>
    <property type="match status" value="1"/>
</dbReference>
<proteinExistence type="inferred from homology"/>
<evidence type="ECO:0000313" key="8">
    <source>
        <dbReference type="Proteomes" id="UP000002280"/>
    </source>
</evidence>
<evidence type="ECO:0000256" key="4">
    <source>
        <dbReference type="ARBA" id="ARBA00038168"/>
    </source>
</evidence>